<gene>
    <name evidence="1" type="ORF">H9Q80_02140</name>
</gene>
<organism evidence="1 2">
    <name type="scientific">[Eubacterium] hominis</name>
    <dbReference type="NCBI Taxonomy" id="2764325"/>
    <lineage>
        <taxon>Bacteria</taxon>
        <taxon>Bacillati</taxon>
        <taxon>Bacillota</taxon>
        <taxon>Erysipelotrichia</taxon>
        <taxon>Erysipelotrichales</taxon>
        <taxon>Erysipelotrichaceae</taxon>
        <taxon>Amedibacillus</taxon>
    </lineage>
</organism>
<accession>A0A7G9GPP1</accession>
<dbReference type="KEGG" id="ehn:H9Q80_02140"/>
<reference evidence="1 2" key="1">
    <citation type="submission" date="2020-08" db="EMBL/GenBank/DDBJ databases">
        <authorList>
            <person name="Liu C."/>
            <person name="Sun Q."/>
        </authorList>
    </citation>
    <scope>NUCLEOTIDE SEQUENCE [LARGE SCALE GENOMIC DNA]</scope>
    <source>
        <strain evidence="1 2">NSJ-61</strain>
    </source>
</reference>
<dbReference type="EMBL" id="CP060636">
    <property type="protein sequence ID" value="QNM12773.1"/>
    <property type="molecule type" value="Genomic_DNA"/>
</dbReference>
<keyword evidence="2" id="KW-1185">Reference proteome</keyword>
<evidence type="ECO:0000313" key="1">
    <source>
        <dbReference type="EMBL" id="QNM12773.1"/>
    </source>
</evidence>
<name>A0A7G9GPP1_9FIRM</name>
<evidence type="ECO:0000313" key="2">
    <source>
        <dbReference type="Proteomes" id="UP000515856"/>
    </source>
</evidence>
<dbReference type="Proteomes" id="UP000515856">
    <property type="component" value="Chromosome"/>
</dbReference>
<sequence length="126" mass="14849">MIVNILGTDYTIKLVDSIDGRAGETDFYTKEILISMQDDVPPEYKTKNLRDMQKHVLRHELIHAFLFESGLDQNSNLCESWAINEEMVDWMAIQMPKIMNIYDSITNEVIIESRYIHDKRSRIIRK</sequence>
<dbReference type="AlphaFoldDB" id="A0A7G9GPP1"/>
<protein>
    <submittedName>
        <fullName evidence="1">Uncharacterized protein</fullName>
    </submittedName>
</protein>
<dbReference type="RefSeq" id="WP_117455386.1">
    <property type="nucleotide sequence ID" value="NZ_CP060636.1"/>
</dbReference>
<proteinExistence type="predicted"/>